<protein>
    <recommendedName>
        <fullName evidence="3">Retrotransposon gag domain-containing protein</fullName>
    </recommendedName>
</protein>
<reference evidence="1" key="2">
    <citation type="submission" date="2022-01" db="EMBL/GenBank/DDBJ databases">
        <authorList>
            <person name="Yamashiro T."/>
            <person name="Shiraishi A."/>
            <person name="Satake H."/>
            <person name="Nakayama K."/>
        </authorList>
    </citation>
    <scope>NUCLEOTIDE SEQUENCE</scope>
</reference>
<comment type="caution">
    <text evidence="1">The sequence shown here is derived from an EMBL/GenBank/DDBJ whole genome shotgun (WGS) entry which is preliminary data.</text>
</comment>
<organism evidence="1 2">
    <name type="scientific">Tanacetum coccineum</name>
    <dbReference type="NCBI Taxonomy" id="301880"/>
    <lineage>
        <taxon>Eukaryota</taxon>
        <taxon>Viridiplantae</taxon>
        <taxon>Streptophyta</taxon>
        <taxon>Embryophyta</taxon>
        <taxon>Tracheophyta</taxon>
        <taxon>Spermatophyta</taxon>
        <taxon>Magnoliopsida</taxon>
        <taxon>eudicotyledons</taxon>
        <taxon>Gunneridae</taxon>
        <taxon>Pentapetalae</taxon>
        <taxon>asterids</taxon>
        <taxon>campanulids</taxon>
        <taxon>Asterales</taxon>
        <taxon>Asteraceae</taxon>
        <taxon>Asteroideae</taxon>
        <taxon>Anthemideae</taxon>
        <taxon>Anthemidinae</taxon>
        <taxon>Tanacetum</taxon>
    </lineage>
</organism>
<accession>A0ABQ5F6E8</accession>
<evidence type="ECO:0008006" key="3">
    <source>
        <dbReference type="Google" id="ProtNLM"/>
    </source>
</evidence>
<name>A0ABQ5F6E8_9ASTR</name>
<proteinExistence type="predicted"/>
<evidence type="ECO:0000313" key="2">
    <source>
        <dbReference type="Proteomes" id="UP001151760"/>
    </source>
</evidence>
<gene>
    <name evidence="1" type="ORF">Tco_1002489</name>
</gene>
<evidence type="ECO:0000313" key="1">
    <source>
        <dbReference type="EMBL" id="GJT58956.1"/>
    </source>
</evidence>
<dbReference type="Proteomes" id="UP001151760">
    <property type="component" value="Unassembled WGS sequence"/>
</dbReference>
<keyword evidence="2" id="KW-1185">Reference proteome</keyword>
<sequence>MAGIKTETTMDGFVTNDRANYYSRITRIMVNGKNAYELKGKFLDDFLDNAFSGTNREDAVEHIEYFLKIVDPINLPNVNYEGIRLAIFPISLVGNASKWFDEFKVTKAIRDPNNSTFEKWLAMKFANHMMMDPFTKKVLWDFWKKSGDQDGGVDEAFFDEFNFLLKVDPELFTRDIERTKTYEDNENELNDENEEPQSKDEVPYEMCDHICEPFRFKNGKAKWPTCNSNEDGFCNGGELPGMVQVGYITYFQDYEWYNELADGNLKEEVLKQKAIYERSWGDASKSIMKFCAWLKTSFGNFHELDYELLVKLQDYYIFGMNNNTSNMSNVQEEEHNERCNLFNDIAHNAPVCKIRIFDMIKYSFRQDEEYVAIKECEYDDLTKTNEDACRAYQEIFRSMDEGWVVTRA</sequence>
<reference evidence="1" key="1">
    <citation type="journal article" date="2022" name="Int. J. Mol. Sci.">
        <title>Draft Genome of Tanacetum Coccineum: Genomic Comparison of Closely Related Tanacetum-Family Plants.</title>
        <authorList>
            <person name="Yamashiro T."/>
            <person name="Shiraishi A."/>
            <person name="Nakayama K."/>
            <person name="Satake H."/>
        </authorList>
    </citation>
    <scope>NUCLEOTIDE SEQUENCE</scope>
</reference>
<dbReference type="EMBL" id="BQNB010017065">
    <property type="protein sequence ID" value="GJT58956.1"/>
    <property type="molecule type" value="Genomic_DNA"/>
</dbReference>